<dbReference type="GO" id="GO:0016740">
    <property type="term" value="F:transferase activity"/>
    <property type="evidence" value="ECO:0007669"/>
    <property type="project" value="UniProtKB-KW"/>
</dbReference>
<accession>A0A2H1I2L4</accession>
<dbReference type="EMBL" id="FXZA01000002">
    <property type="protein sequence ID" value="SMX69427.1"/>
    <property type="molecule type" value="Genomic_DNA"/>
</dbReference>
<dbReference type="Pfam" id="PF00117">
    <property type="entry name" value="GATase"/>
    <property type="match status" value="1"/>
</dbReference>
<dbReference type="InterPro" id="IPR044992">
    <property type="entry name" value="ChyE-like"/>
</dbReference>
<keyword evidence="2" id="KW-0315">Glutamine amidotransferase</keyword>
<evidence type="ECO:0000259" key="1">
    <source>
        <dbReference type="Pfam" id="PF00117"/>
    </source>
</evidence>
<reference evidence="2 3" key="1">
    <citation type="submission" date="2017-03" db="EMBL/GenBank/DDBJ databases">
        <authorList>
            <person name="Afonso C.L."/>
            <person name="Miller P.J."/>
            <person name="Scott M.A."/>
            <person name="Spackman E."/>
            <person name="Goraichik I."/>
            <person name="Dimitrov K.M."/>
            <person name="Suarez D.L."/>
            <person name="Swayne D.E."/>
        </authorList>
    </citation>
    <scope>NUCLEOTIDE SEQUENCE [LARGE SCALE GENOMIC DNA]</scope>
    <source>
        <strain evidence="2 3">Mu101</strain>
    </source>
</reference>
<dbReference type="PANTHER" id="PTHR42695:SF5">
    <property type="entry name" value="GLUTAMINE AMIDOTRANSFERASE YLR126C-RELATED"/>
    <property type="match status" value="1"/>
</dbReference>
<dbReference type="AlphaFoldDB" id="A0A2H1I2L4"/>
<keyword evidence="2" id="KW-0808">Transferase</keyword>
<dbReference type="InterPro" id="IPR017926">
    <property type="entry name" value="GATASE"/>
</dbReference>
<dbReference type="InterPro" id="IPR029062">
    <property type="entry name" value="Class_I_gatase-like"/>
</dbReference>
<dbReference type="GO" id="GO:0005829">
    <property type="term" value="C:cytosol"/>
    <property type="evidence" value="ECO:0007669"/>
    <property type="project" value="TreeGrafter"/>
</dbReference>
<dbReference type="PROSITE" id="PS51273">
    <property type="entry name" value="GATASE_TYPE_1"/>
    <property type="match status" value="1"/>
</dbReference>
<gene>
    <name evidence="2" type="ORF">BLIN101_00754</name>
</gene>
<dbReference type="CDD" id="cd01741">
    <property type="entry name" value="GATase1_1"/>
    <property type="match status" value="1"/>
</dbReference>
<sequence length="278" mass="29322">MSVTRPSSDNGAMSSESQRGVRILAIEHERGTGPERFGQWLEEAGAEVVVARPYLGEVIPALGAFDALIVLGGSAGPTEDAENPWFPQVRDLLRRSIGGEFPSLNICLGGEMLAVAGDAPITRRAHPQIGIYELGATSAGETDPVFGALAGGGSAGAASTERESLPSVLFHQEEMALPTGAELLITGSDAPVQAFRLGEFAWGTQFHPETDATQISRWLNGNDLALPAGKTDDSIIAEVEAHDSALVDNGKRLARSFLAFLEGRRAAETSRPDAPFSM</sequence>
<organism evidence="2 3">
    <name type="scientific">Brevibacterium linens</name>
    <dbReference type="NCBI Taxonomy" id="1703"/>
    <lineage>
        <taxon>Bacteria</taxon>
        <taxon>Bacillati</taxon>
        <taxon>Actinomycetota</taxon>
        <taxon>Actinomycetes</taxon>
        <taxon>Micrococcales</taxon>
        <taxon>Brevibacteriaceae</taxon>
        <taxon>Brevibacterium</taxon>
    </lineage>
</organism>
<evidence type="ECO:0000313" key="2">
    <source>
        <dbReference type="EMBL" id="SMX69427.1"/>
    </source>
</evidence>
<name>A0A2H1I2L4_BRELN</name>
<protein>
    <submittedName>
        <fullName evidence="2">GMP synthase - Glutamine amidotransferase</fullName>
    </submittedName>
</protein>
<dbReference type="SUPFAM" id="SSF52317">
    <property type="entry name" value="Class I glutamine amidotransferase-like"/>
    <property type="match status" value="1"/>
</dbReference>
<dbReference type="PANTHER" id="PTHR42695">
    <property type="entry name" value="GLUTAMINE AMIDOTRANSFERASE YLR126C-RELATED"/>
    <property type="match status" value="1"/>
</dbReference>
<evidence type="ECO:0000313" key="3">
    <source>
        <dbReference type="Proteomes" id="UP000234498"/>
    </source>
</evidence>
<feature type="domain" description="Glutamine amidotransferase" evidence="1">
    <location>
        <begin position="42"/>
        <end position="214"/>
    </location>
</feature>
<proteinExistence type="predicted"/>
<dbReference type="Gene3D" id="3.40.50.880">
    <property type="match status" value="1"/>
</dbReference>
<dbReference type="Proteomes" id="UP000234498">
    <property type="component" value="Unassembled WGS sequence"/>
</dbReference>